<evidence type="ECO:0000313" key="3">
    <source>
        <dbReference type="Proteomes" id="UP000325315"/>
    </source>
</evidence>
<dbReference type="Proteomes" id="UP000325315">
    <property type="component" value="Unassembled WGS sequence"/>
</dbReference>
<reference evidence="3" key="1">
    <citation type="journal article" date="2019" name="Plant Biotechnol. J.">
        <title>Genome sequencing of the Australian wild diploid species Gossypium australe highlights disease resistance and delayed gland morphogenesis.</title>
        <authorList>
            <person name="Cai Y."/>
            <person name="Cai X."/>
            <person name="Wang Q."/>
            <person name="Wang P."/>
            <person name="Zhang Y."/>
            <person name="Cai C."/>
            <person name="Xu Y."/>
            <person name="Wang K."/>
            <person name="Zhou Z."/>
            <person name="Wang C."/>
            <person name="Geng S."/>
            <person name="Li B."/>
            <person name="Dong Q."/>
            <person name="Hou Y."/>
            <person name="Wang H."/>
            <person name="Ai P."/>
            <person name="Liu Z."/>
            <person name="Yi F."/>
            <person name="Sun M."/>
            <person name="An G."/>
            <person name="Cheng J."/>
            <person name="Zhang Y."/>
            <person name="Shi Q."/>
            <person name="Xie Y."/>
            <person name="Shi X."/>
            <person name="Chang Y."/>
            <person name="Huang F."/>
            <person name="Chen Y."/>
            <person name="Hong S."/>
            <person name="Mi L."/>
            <person name="Sun Q."/>
            <person name="Zhang L."/>
            <person name="Zhou B."/>
            <person name="Peng R."/>
            <person name="Zhang X."/>
            <person name="Liu F."/>
        </authorList>
    </citation>
    <scope>NUCLEOTIDE SEQUENCE [LARGE SCALE GENOMIC DNA]</scope>
    <source>
        <strain evidence="3">cv. PA1801</strain>
    </source>
</reference>
<dbReference type="Gene3D" id="2.40.70.10">
    <property type="entry name" value="Acid Proteases"/>
    <property type="match status" value="1"/>
</dbReference>
<dbReference type="EMBL" id="SMMG02000001">
    <property type="protein sequence ID" value="KAA3488048.1"/>
    <property type="molecule type" value="Genomic_DNA"/>
</dbReference>
<feature type="region of interest" description="Disordered" evidence="1">
    <location>
        <begin position="90"/>
        <end position="111"/>
    </location>
</feature>
<keyword evidence="2" id="KW-0808">Transferase</keyword>
<evidence type="ECO:0000313" key="2">
    <source>
        <dbReference type="EMBL" id="KAA3488048.1"/>
    </source>
</evidence>
<organism evidence="2 3">
    <name type="scientific">Gossypium australe</name>
    <dbReference type="NCBI Taxonomy" id="47621"/>
    <lineage>
        <taxon>Eukaryota</taxon>
        <taxon>Viridiplantae</taxon>
        <taxon>Streptophyta</taxon>
        <taxon>Embryophyta</taxon>
        <taxon>Tracheophyta</taxon>
        <taxon>Spermatophyta</taxon>
        <taxon>Magnoliopsida</taxon>
        <taxon>eudicotyledons</taxon>
        <taxon>Gunneridae</taxon>
        <taxon>Pentapetalae</taxon>
        <taxon>rosids</taxon>
        <taxon>malvids</taxon>
        <taxon>Malvales</taxon>
        <taxon>Malvaceae</taxon>
        <taxon>Malvoideae</taxon>
        <taxon>Gossypium</taxon>
    </lineage>
</organism>
<dbReference type="Pfam" id="PF08284">
    <property type="entry name" value="RVP_2"/>
    <property type="match status" value="1"/>
</dbReference>
<evidence type="ECO:0000256" key="1">
    <source>
        <dbReference type="SAM" id="MobiDB-lite"/>
    </source>
</evidence>
<keyword evidence="2" id="KW-0489">Methyltransferase</keyword>
<dbReference type="OrthoDB" id="1751327at2759"/>
<sequence>MACSFNDYLRCDMSLLKDEAYNWWSMLTIVVPRDRLSKYAPEIASTEDEMCTHFEEGLKDEIKILVGATELREFMVLFDQAQKMEEIYKNKKQNERKSRGANHSGTKDTTVRSKARVPARAYAIQAREEATVPDMLLPFHEFDIILGMDWLTLHDAIVNYRLKFDTRKYRAYKLDT</sequence>
<dbReference type="PANTHER" id="PTHR34482">
    <property type="entry name" value="DNA DAMAGE-INDUCIBLE PROTEIN 1-LIKE"/>
    <property type="match status" value="1"/>
</dbReference>
<keyword evidence="3" id="KW-1185">Reference proteome</keyword>
<protein>
    <submittedName>
        <fullName evidence="2">Hexaprenyldihydroxybenzoate methyltransferase, mitochondrial-like protein</fullName>
    </submittedName>
</protein>
<name>A0A5B6X2I3_9ROSI</name>
<dbReference type="PANTHER" id="PTHR34482:SF36">
    <property type="entry name" value="RETROTRANSPOSON GAG DOMAIN-CONTAINING PROTEIN"/>
    <property type="match status" value="1"/>
</dbReference>
<accession>A0A5B6X2I3</accession>
<proteinExistence type="predicted"/>
<comment type="caution">
    <text evidence="2">The sequence shown here is derived from an EMBL/GenBank/DDBJ whole genome shotgun (WGS) entry which is preliminary data.</text>
</comment>
<dbReference type="InterPro" id="IPR021109">
    <property type="entry name" value="Peptidase_aspartic_dom_sf"/>
</dbReference>
<dbReference type="AlphaFoldDB" id="A0A5B6X2I3"/>
<dbReference type="GO" id="GO:0008168">
    <property type="term" value="F:methyltransferase activity"/>
    <property type="evidence" value="ECO:0007669"/>
    <property type="project" value="UniProtKB-KW"/>
</dbReference>
<gene>
    <name evidence="2" type="ORF">EPI10_031829</name>
</gene>
<dbReference type="GO" id="GO:0032259">
    <property type="term" value="P:methylation"/>
    <property type="evidence" value="ECO:0007669"/>
    <property type="project" value="UniProtKB-KW"/>
</dbReference>